<reference evidence="2" key="1">
    <citation type="submission" date="2023-01" db="EMBL/GenBank/DDBJ databases">
        <authorList>
            <person name="Van Ghelder C."/>
            <person name="Rancurel C."/>
        </authorList>
    </citation>
    <scope>NUCLEOTIDE SEQUENCE</scope>
    <source>
        <strain evidence="2">CNCM I-4278</strain>
    </source>
</reference>
<keyword evidence="3" id="KW-1185">Reference proteome</keyword>
<feature type="region of interest" description="Disordered" evidence="1">
    <location>
        <begin position="285"/>
        <end position="319"/>
    </location>
</feature>
<dbReference type="InterPro" id="IPR007541">
    <property type="entry name" value="Uncharacterised_BSP"/>
</dbReference>
<evidence type="ECO:0000313" key="3">
    <source>
        <dbReference type="Proteomes" id="UP001152607"/>
    </source>
</evidence>
<protein>
    <recommendedName>
        <fullName evidence="4">BSP-domain-containing protein</fullName>
    </recommendedName>
</protein>
<comment type="caution">
    <text evidence="2">The sequence shown here is derived from an EMBL/GenBank/DDBJ whole genome shotgun (WGS) entry which is preliminary data.</text>
</comment>
<proteinExistence type="predicted"/>
<feature type="compositionally biased region" description="Low complexity" evidence="1">
    <location>
        <begin position="14"/>
        <end position="25"/>
    </location>
</feature>
<name>A0A9W4XMN9_9PLEO</name>
<feature type="region of interest" description="Disordered" evidence="1">
    <location>
        <begin position="1"/>
        <end position="65"/>
    </location>
</feature>
<organism evidence="2 3">
    <name type="scientific">Periconia digitata</name>
    <dbReference type="NCBI Taxonomy" id="1303443"/>
    <lineage>
        <taxon>Eukaryota</taxon>
        <taxon>Fungi</taxon>
        <taxon>Dikarya</taxon>
        <taxon>Ascomycota</taxon>
        <taxon>Pezizomycotina</taxon>
        <taxon>Dothideomycetes</taxon>
        <taxon>Pleosporomycetidae</taxon>
        <taxon>Pleosporales</taxon>
        <taxon>Massarineae</taxon>
        <taxon>Periconiaceae</taxon>
        <taxon>Periconia</taxon>
    </lineage>
</organism>
<evidence type="ECO:0000313" key="2">
    <source>
        <dbReference type="EMBL" id="CAI6334100.1"/>
    </source>
</evidence>
<dbReference type="PANTHER" id="PTHR33321">
    <property type="match status" value="1"/>
</dbReference>
<dbReference type="Proteomes" id="UP001152607">
    <property type="component" value="Unassembled WGS sequence"/>
</dbReference>
<dbReference type="Pfam" id="PF04450">
    <property type="entry name" value="BSP"/>
    <property type="match status" value="1"/>
</dbReference>
<evidence type="ECO:0008006" key="4">
    <source>
        <dbReference type="Google" id="ProtNLM"/>
    </source>
</evidence>
<feature type="compositionally biased region" description="Basic and acidic residues" evidence="1">
    <location>
        <begin position="310"/>
        <end position="319"/>
    </location>
</feature>
<feature type="compositionally biased region" description="Low complexity" evidence="1">
    <location>
        <begin position="38"/>
        <end position="50"/>
    </location>
</feature>
<feature type="compositionally biased region" description="Polar residues" evidence="1">
    <location>
        <begin position="1"/>
        <end position="13"/>
    </location>
</feature>
<sequence length="330" mass="36110">MTSPATPKYFQTMSPATTTPSTTTPSAPPQPSAPPPTSNNSSETPTTKSNDSPTPNTPKVHPPRKPLLRLELRDLSSPGAFSFLRLLHASTALEDAVHTVLHHLYTALPPHHIPPTRSITLVLEAMEGVAYTKGSSLDADHKSIHLSTDYIAHIPDARKKEEITGVLVHEMVHCWQHNAQGTAPGGLIEGIADWVRLKAGYAPPHWKRVAGGKDKWDSGYERTGFFLEWLEQLYGEDIVRRINNELRGCEYEGAAFWGKCCGKDVEALWEEYRAFLDKDSAGGSGSGALVEEDGQGGNQTAKQSQGGEAEMAKKFDIPDNKVIPVRPRFT</sequence>
<feature type="compositionally biased region" description="Pro residues" evidence="1">
    <location>
        <begin position="26"/>
        <end position="37"/>
    </location>
</feature>
<dbReference type="EMBL" id="CAOQHR010000004">
    <property type="protein sequence ID" value="CAI6334100.1"/>
    <property type="molecule type" value="Genomic_DNA"/>
</dbReference>
<evidence type="ECO:0000256" key="1">
    <source>
        <dbReference type="SAM" id="MobiDB-lite"/>
    </source>
</evidence>
<accession>A0A9W4XMN9</accession>
<gene>
    <name evidence="2" type="ORF">PDIGIT_LOCUS7154</name>
</gene>
<dbReference type="PANTHER" id="PTHR33321:SF12">
    <property type="entry name" value="PLANT BASIC SECRETORY PROTEIN (BSP) FAMILY PROTEIN"/>
    <property type="match status" value="1"/>
</dbReference>
<dbReference type="OrthoDB" id="891726at2759"/>
<dbReference type="AlphaFoldDB" id="A0A9W4XMN9"/>